<comment type="caution">
    <text evidence="1">The sequence shown here is derived from an EMBL/GenBank/DDBJ whole genome shotgun (WGS) entry which is preliminary data.</text>
</comment>
<dbReference type="Proteomes" id="UP000309488">
    <property type="component" value="Unassembled WGS sequence"/>
</dbReference>
<dbReference type="RefSeq" id="WP_136838224.1">
    <property type="nucleotide sequence ID" value="NZ_SWBR01000001.1"/>
</dbReference>
<name>A0A4U1CUL9_9SPHI</name>
<evidence type="ECO:0000313" key="1">
    <source>
        <dbReference type="EMBL" id="TKC12306.1"/>
    </source>
</evidence>
<protein>
    <submittedName>
        <fullName evidence="1">Bacteriocin-protection protein</fullName>
    </submittedName>
</protein>
<reference evidence="1 2" key="1">
    <citation type="submission" date="2019-04" db="EMBL/GenBank/DDBJ databases">
        <title>Pedobacter sp. RP-3-22 sp. nov., isolated from Arctic soil.</title>
        <authorList>
            <person name="Dahal R.H."/>
            <person name="Kim D.-U."/>
        </authorList>
    </citation>
    <scope>NUCLEOTIDE SEQUENCE [LARGE SCALE GENOMIC DNA]</scope>
    <source>
        <strain evidence="1 2">RP-3-22</strain>
    </source>
</reference>
<gene>
    <name evidence="1" type="ORF">FA048_01415</name>
</gene>
<sequence length="185" mass="21948">MKPTFFATPEDFRKWLIKNHNKEIELLVGFYKVTSKKPSISWSQSVDQALCFGWIDGVRKSIDNESYTIRFTPRKNTSIWSAINIKKVEELTKARLMTTAGQKAFDLRKEEKSRIYSHEKETVNLDPAYEDLFKKNKLAWKFFDTQAPSYKKVMKHWIMSAKQENTRISRLKKTIEISEQQKRME</sequence>
<dbReference type="OrthoDB" id="9796999at2"/>
<evidence type="ECO:0000313" key="2">
    <source>
        <dbReference type="Proteomes" id="UP000309488"/>
    </source>
</evidence>
<accession>A0A4U1CUL9</accession>
<keyword evidence="2" id="KW-1185">Reference proteome</keyword>
<dbReference type="Pfam" id="PF13376">
    <property type="entry name" value="OmdA"/>
    <property type="match status" value="1"/>
</dbReference>
<proteinExistence type="predicted"/>
<dbReference type="AlphaFoldDB" id="A0A4U1CUL9"/>
<organism evidence="1 2">
    <name type="scientific">Pedobacter polaris</name>
    <dbReference type="NCBI Taxonomy" id="2571273"/>
    <lineage>
        <taxon>Bacteria</taxon>
        <taxon>Pseudomonadati</taxon>
        <taxon>Bacteroidota</taxon>
        <taxon>Sphingobacteriia</taxon>
        <taxon>Sphingobacteriales</taxon>
        <taxon>Sphingobacteriaceae</taxon>
        <taxon>Pedobacter</taxon>
    </lineage>
</organism>
<dbReference type="EMBL" id="SWBR01000001">
    <property type="protein sequence ID" value="TKC12306.1"/>
    <property type="molecule type" value="Genomic_DNA"/>
</dbReference>